<dbReference type="AlphaFoldDB" id="A0A9J6PGQ1"/>
<comment type="caution">
    <text evidence="4">The sequence shown here is derived from an EMBL/GenBank/DDBJ whole genome shotgun (WGS) entry which is preliminary data.</text>
</comment>
<dbReference type="RefSeq" id="WP_269333623.1">
    <property type="nucleotide sequence ID" value="NZ_JAMZFT010000003.1"/>
</dbReference>
<dbReference type="PROSITE" id="PS51186">
    <property type="entry name" value="GNAT"/>
    <property type="match status" value="1"/>
</dbReference>
<keyword evidence="1" id="KW-0808">Transferase</keyword>
<dbReference type="Proteomes" id="UP001055804">
    <property type="component" value="Unassembled WGS sequence"/>
</dbReference>
<reference evidence="4" key="1">
    <citation type="submission" date="2022-06" db="EMBL/GenBank/DDBJ databases">
        <title>Isolation and Genomics of Futiania mangrovii gen. nov., sp. nov., a Rare and Metabolically-versatile member in the Class Alphaproteobacteria.</title>
        <authorList>
            <person name="Liu L."/>
            <person name="Huang W.-C."/>
            <person name="Pan J."/>
            <person name="Li J."/>
            <person name="Huang Y."/>
            <person name="Du H."/>
            <person name="Liu Y."/>
            <person name="Li M."/>
        </authorList>
    </citation>
    <scope>NUCLEOTIDE SEQUENCE</scope>
    <source>
        <strain evidence="4">FT118</strain>
    </source>
</reference>
<evidence type="ECO:0000256" key="1">
    <source>
        <dbReference type="ARBA" id="ARBA00022679"/>
    </source>
</evidence>
<evidence type="ECO:0000313" key="5">
    <source>
        <dbReference type="Proteomes" id="UP001055804"/>
    </source>
</evidence>
<keyword evidence="2" id="KW-0012">Acyltransferase</keyword>
<evidence type="ECO:0000256" key="2">
    <source>
        <dbReference type="ARBA" id="ARBA00023315"/>
    </source>
</evidence>
<dbReference type="InterPro" id="IPR016181">
    <property type="entry name" value="Acyl_CoA_acyltransferase"/>
</dbReference>
<dbReference type="InterPro" id="IPR000182">
    <property type="entry name" value="GNAT_dom"/>
</dbReference>
<feature type="domain" description="N-acetyltransferase" evidence="3">
    <location>
        <begin position="4"/>
        <end position="166"/>
    </location>
</feature>
<gene>
    <name evidence="4" type="ORF">NJQ99_14665</name>
</gene>
<organism evidence="4 5">
    <name type="scientific">Futiania mangrovi</name>
    <dbReference type="NCBI Taxonomy" id="2959716"/>
    <lineage>
        <taxon>Bacteria</taxon>
        <taxon>Pseudomonadati</taxon>
        <taxon>Pseudomonadota</taxon>
        <taxon>Alphaproteobacteria</taxon>
        <taxon>Futianiales</taxon>
        <taxon>Futianiaceae</taxon>
        <taxon>Futiania</taxon>
    </lineage>
</organism>
<evidence type="ECO:0000259" key="3">
    <source>
        <dbReference type="PROSITE" id="PS51186"/>
    </source>
</evidence>
<dbReference type="PANTHER" id="PTHR10545">
    <property type="entry name" value="DIAMINE N-ACETYLTRANSFERASE"/>
    <property type="match status" value="1"/>
</dbReference>
<protein>
    <recommendedName>
        <fullName evidence="3">N-acetyltransferase domain-containing protein</fullName>
    </recommendedName>
</protein>
<name>A0A9J6PGQ1_9PROT</name>
<dbReference type="SUPFAM" id="SSF55729">
    <property type="entry name" value="Acyl-CoA N-acyltransferases (Nat)"/>
    <property type="match status" value="1"/>
</dbReference>
<dbReference type="InterPro" id="IPR051016">
    <property type="entry name" value="Diverse_Substrate_AcTransf"/>
</dbReference>
<dbReference type="EMBL" id="JAMZFT010000003">
    <property type="protein sequence ID" value="MCP1337662.1"/>
    <property type="molecule type" value="Genomic_DNA"/>
</dbReference>
<evidence type="ECO:0000313" key="4">
    <source>
        <dbReference type="EMBL" id="MCP1337662.1"/>
    </source>
</evidence>
<accession>A0A9J6PGQ1</accession>
<keyword evidence="5" id="KW-1185">Reference proteome</keyword>
<proteinExistence type="predicted"/>
<dbReference type="PANTHER" id="PTHR10545:SF29">
    <property type="entry name" value="GH14572P-RELATED"/>
    <property type="match status" value="1"/>
</dbReference>
<dbReference type="Gene3D" id="3.40.630.30">
    <property type="match status" value="1"/>
</dbReference>
<sequence length="166" mass="18070">MSGQTIRAAGAEDAQALAYIVLKMLSETEGGDGIERDKVAERLKEDGPGGKGLFECLIGFHRARPSGMLMYSHTYDPYTMSAGAQVQTIYVTEAAGADGLAEDLVNGLFHIAAKQKWSHIDWPVDRTDKDAVAFFKDEVGATCGHYGFRVSRKNIENWIRSGRAAA</sequence>
<dbReference type="GO" id="GO:0008080">
    <property type="term" value="F:N-acetyltransferase activity"/>
    <property type="evidence" value="ECO:0007669"/>
    <property type="project" value="TreeGrafter"/>
</dbReference>